<comment type="caution">
    <text evidence="1">The sequence shown here is derived from an EMBL/GenBank/DDBJ whole genome shotgun (WGS) entry which is preliminary data.</text>
</comment>
<evidence type="ECO:0000313" key="1">
    <source>
        <dbReference type="EMBL" id="KNZ43456.1"/>
    </source>
</evidence>
<dbReference type="AlphaFoldDB" id="A0A0L6U4L8"/>
<proteinExistence type="predicted"/>
<organism evidence="1 2">
    <name type="scientific">Acetobacterium bakii</name>
    <dbReference type="NCBI Taxonomy" id="52689"/>
    <lineage>
        <taxon>Bacteria</taxon>
        <taxon>Bacillati</taxon>
        <taxon>Bacillota</taxon>
        <taxon>Clostridia</taxon>
        <taxon>Eubacteriales</taxon>
        <taxon>Eubacteriaceae</taxon>
        <taxon>Acetobacterium</taxon>
    </lineage>
</organism>
<evidence type="ECO:0000313" key="2">
    <source>
        <dbReference type="Proteomes" id="UP000036873"/>
    </source>
</evidence>
<dbReference type="STRING" id="52689.AKG39_00685"/>
<sequence length="61" mass="6989">MVGKIPESLQRRLRAFVNFQILLSLGGKVKYGGHPQTLVGDKKLFQKTEKFCSIHVEKIYI</sequence>
<dbReference type="EMBL" id="LGYO01000003">
    <property type="protein sequence ID" value="KNZ43456.1"/>
    <property type="molecule type" value="Genomic_DNA"/>
</dbReference>
<dbReference type="Proteomes" id="UP000036873">
    <property type="component" value="Unassembled WGS sequence"/>
</dbReference>
<protein>
    <submittedName>
        <fullName evidence="1">Uncharacterized protein</fullName>
    </submittedName>
</protein>
<name>A0A0L6U4L8_9FIRM</name>
<accession>A0A0L6U4L8</accession>
<gene>
    <name evidence="1" type="ORF">AKG39_00685</name>
</gene>
<keyword evidence="2" id="KW-1185">Reference proteome</keyword>
<reference evidence="2" key="1">
    <citation type="submission" date="2015-07" db="EMBL/GenBank/DDBJ databases">
        <title>Draft genome sequence of Acetobacterium bakii DSM 8293, a potential psychrophilic chemical producer through syngas fermentation.</title>
        <authorList>
            <person name="Song Y."/>
            <person name="Hwang S."/>
            <person name="Cho B.-K."/>
        </authorList>
    </citation>
    <scope>NUCLEOTIDE SEQUENCE [LARGE SCALE GENOMIC DNA]</scope>
    <source>
        <strain evidence="2">DSM 8239</strain>
    </source>
</reference>